<evidence type="ECO:0000313" key="18">
    <source>
        <dbReference type="EMBL" id="OXV11179.1"/>
    </source>
</evidence>
<keyword evidence="19" id="KW-1185">Reference proteome</keyword>
<dbReference type="FunFam" id="1.10.3430.10:FF:000003">
    <property type="entry name" value="Ammonium transporter"/>
    <property type="match status" value="1"/>
</dbReference>
<name>A0A232M472_9EURO</name>
<dbReference type="GO" id="GO:0000398">
    <property type="term" value="P:mRNA splicing, via spliceosome"/>
    <property type="evidence" value="ECO:0007669"/>
    <property type="project" value="InterPro"/>
</dbReference>
<dbReference type="PANTHER" id="PTHR43029">
    <property type="entry name" value="AMMONIUM TRANSPORTER MEP2"/>
    <property type="match status" value="1"/>
</dbReference>
<dbReference type="InterPro" id="IPR001905">
    <property type="entry name" value="Ammonium_transpt"/>
</dbReference>
<keyword evidence="7" id="KW-0677">Repeat</keyword>
<comment type="subcellular location">
    <subcellularLocation>
        <location evidence="1">Membrane</location>
        <topology evidence="1">Multi-pass membrane protein</topology>
    </subcellularLocation>
</comment>
<dbReference type="InterPro" id="IPR035979">
    <property type="entry name" value="RBD_domain_sf"/>
</dbReference>
<dbReference type="Pfam" id="PF00909">
    <property type="entry name" value="Ammonium_transp"/>
    <property type="match status" value="1"/>
</dbReference>
<comment type="similarity">
    <text evidence="3">Belongs to the HTATSF1 family.</text>
</comment>
<evidence type="ECO:0000256" key="16">
    <source>
        <dbReference type="SAM" id="Phobius"/>
    </source>
</evidence>
<feature type="transmembrane region" description="Helical" evidence="16">
    <location>
        <begin position="312"/>
        <end position="331"/>
    </location>
</feature>
<gene>
    <name evidence="18" type="ORF">Egran_01060</name>
</gene>
<dbReference type="CDD" id="cd12281">
    <property type="entry name" value="RRM1_TatSF1_like"/>
    <property type="match status" value="1"/>
</dbReference>
<evidence type="ECO:0000256" key="2">
    <source>
        <dbReference type="ARBA" id="ARBA00005887"/>
    </source>
</evidence>
<feature type="domain" description="RRM" evidence="17">
    <location>
        <begin position="776"/>
        <end position="837"/>
    </location>
</feature>
<dbReference type="InterPro" id="IPR034392">
    <property type="entry name" value="TatSF1-like_RRM1"/>
</dbReference>
<dbReference type="InterPro" id="IPR024041">
    <property type="entry name" value="NH4_transpt_AmtB-like_dom"/>
</dbReference>
<reference evidence="18 19" key="1">
    <citation type="journal article" date="2015" name="Environ. Microbiol.">
        <title>Metagenome sequence of Elaphomyces granulatus from sporocarp tissue reveals Ascomycota ectomycorrhizal fingerprints of genome expansion and a Proteobacteria-rich microbiome.</title>
        <authorList>
            <person name="Quandt C.A."/>
            <person name="Kohler A."/>
            <person name="Hesse C.N."/>
            <person name="Sharpton T.J."/>
            <person name="Martin F."/>
            <person name="Spatafora J.W."/>
        </authorList>
    </citation>
    <scope>NUCLEOTIDE SEQUENCE [LARGE SCALE GENOMIC DNA]</scope>
    <source>
        <strain evidence="18 19">OSC145934</strain>
    </source>
</reference>
<evidence type="ECO:0000256" key="12">
    <source>
        <dbReference type="ARBA" id="ARBA00023187"/>
    </source>
</evidence>
<feature type="transmembrane region" description="Helical" evidence="16">
    <location>
        <begin position="38"/>
        <end position="59"/>
    </location>
</feature>
<evidence type="ECO:0000256" key="6">
    <source>
        <dbReference type="ARBA" id="ARBA00022692"/>
    </source>
</evidence>
<dbReference type="SMART" id="SM00360">
    <property type="entry name" value="RRM"/>
    <property type="match status" value="2"/>
</dbReference>
<dbReference type="Gene3D" id="3.30.70.330">
    <property type="match status" value="2"/>
</dbReference>
<feature type="coiled-coil region" evidence="14">
    <location>
        <begin position="834"/>
        <end position="861"/>
    </location>
</feature>
<dbReference type="CDD" id="cd12285">
    <property type="entry name" value="RRM3_RBM39_like"/>
    <property type="match status" value="1"/>
</dbReference>
<evidence type="ECO:0000256" key="1">
    <source>
        <dbReference type="ARBA" id="ARBA00004141"/>
    </source>
</evidence>
<feature type="transmembrane region" description="Helical" evidence="16">
    <location>
        <begin position="71"/>
        <end position="89"/>
    </location>
</feature>
<dbReference type="Pfam" id="PF00076">
    <property type="entry name" value="RRM_1"/>
    <property type="match status" value="2"/>
</dbReference>
<dbReference type="OrthoDB" id="534912at2759"/>
<dbReference type="SUPFAM" id="SSF54928">
    <property type="entry name" value="RNA-binding domain, RBD"/>
    <property type="match status" value="2"/>
</dbReference>
<evidence type="ECO:0000256" key="11">
    <source>
        <dbReference type="ARBA" id="ARBA00023177"/>
    </source>
</evidence>
<dbReference type="GO" id="GO:0008519">
    <property type="term" value="F:ammonium channel activity"/>
    <property type="evidence" value="ECO:0007669"/>
    <property type="project" value="InterPro"/>
</dbReference>
<evidence type="ECO:0000256" key="4">
    <source>
        <dbReference type="ARBA" id="ARBA00022448"/>
    </source>
</evidence>
<keyword evidence="5" id="KW-0507">mRNA processing</keyword>
<keyword evidence="6 16" id="KW-0812">Transmembrane</keyword>
<dbReference type="Proteomes" id="UP000243515">
    <property type="component" value="Unassembled WGS sequence"/>
</dbReference>
<keyword evidence="8 13" id="KW-0694">RNA-binding</keyword>
<evidence type="ECO:0000256" key="14">
    <source>
        <dbReference type="SAM" id="Coils"/>
    </source>
</evidence>
<feature type="transmembrane region" description="Helical" evidence="16">
    <location>
        <begin position="156"/>
        <end position="173"/>
    </location>
</feature>
<evidence type="ECO:0000256" key="8">
    <source>
        <dbReference type="ARBA" id="ARBA00022884"/>
    </source>
</evidence>
<dbReference type="InterPro" id="IPR018047">
    <property type="entry name" value="Ammonium_transpt_CS"/>
</dbReference>
<evidence type="ECO:0000256" key="5">
    <source>
        <dbReference type="ARBA" id="ARBA00022664"/>
    </source>
</evidence>
<keyword evidence="9 16" id="KW-1133">Transmembrane helix</keyword>
<organism evidence="18 19">
    <name type="scientific">Elaphomyces granulatus</name>
    <dbReference type="NCBI Taxonomy" id="519963"/>
    <lineage>
        <taxon>Eukaryota</taxon>
        <taxon>Fungi</taxon>
        <taxon>Dikarya</taxon>
        <taxon>Ascomycota</taxon>
        <taxon>Pezizomycotina</taxon>
        <taxon>Eurotiomycetes</taxon>
        <taxon>Eurotiomycetidae</taxon>
        <taxon>Eurotiales</taxon>
        <taxon>Elaphomycetaceae</taxon>
        <taxon>Elaphomyces</taxon>
    </lineage>
</organism>
<keyword evidence="4" id="KW-0813">Transport</keyword>
<dbReference type="InterPro" id="IPR000504">
    <property type="entry name" value="RRM_dom"/>
</dbReference>
<dbReference type="PROSITE" id="PS01219">
    <property type="entry name" value="AMMONIUM_TRANSP"/>
    <property type="match status" value="1"/>
</dbReference>
<evidence type="ECO:0000259" key="17">
    <source>
        <dbReference type="PROSITE" id="PS50102"/>
    </source>
</evidence>
<feature type="transmembrane region" description="Helical" evidence="16">
    <location>
        <begin position="193"/>
        <end position="211"/>
    </location>
</feature>
<dbReference type="GO" id="GO:0005886">
    <property type="term" value="C:plasma membrane"/>
    <property type="evidence" value="ECO:0007669"/>
    <property type="project" value="InterPro"/>
</dbReference>
<dbReference type="NCBIfam" id="TIGR00836">
    <property type="entry name" value="amt"/>
    <property type="match status" value="1"/>
</dbReference>
<evidence type="ECO:0000256" key="3">
    <source>
        <dbReference type="ARBA" id="ARBA00007747"/>
    </source>
</evidence>
<dbReference type="PROSITE" id="PS50102">
    <property type="entry name" value="RRM"/>
    <property type="match status" value="2"/>
</dbReference>
<feature type="transmembrane region" description="Helical" evidence="16">
    <location>
        <begin position="400"/>
        <end position="418"/>
    </location>
</feature>
<keyword evidence="10 16" id="KW-0472">Membrane</keyword>
<protein>
    <recommendedName>
        <fullName evidence="17">RRM domain-containing protein</fullName>
    </recommendedName>
</protein>
<keyword evidence="11" id="KW-0924">Ammonia transport</keyword>
<evidence type="ECO:0000256" key="10">
    <source>
        <dbReference type="ARBA" id="ARBA00023136"/>
    </source>
</evidence>
<feature type="transmembrane region" description="Helical" evidence="16">
    <location>
        <begin position="288"/>
        <end position="306"/>
    </location>
</feature>
<dbReference type="GO" id="GO:0003723">
    <property type="term" value="F:RNA binding"/>
    <property type="evidence" value="ECO:0007669"/>
    <property type="project" value="UniProtKB-UniRule"/>
</dbReference>
<feature type="domain" description="RRM" evidence="17">
    <location>
        <begin position="610"/>
        <end position="701"/>
    </location>
</feature>
<dbReference type="PANTHER" id="PTHR43029:SF10">
    <property type="entry name" value="AMMONIUM TRANSPORTER MEP2"/>
    <property type="match status" value="1"/>
</dbReference>
<dbReference type="SUPFAM" id="SSF111352">
    <property type="entry name" value="Ammonium transporter"/>
    <property type="match status" value="1"/>
</dbReference>
<dbReference type="InterPro" id="IPR029020">
    <property type="entry name" value="Ammonium/urea_transptr"/>
</dbReference>
<dbReference type="AlphaFoldDB" id="A0A232M472"/>
<dbReference type="PRINTS" id="PR00342">
    <property type="entry name" value="RHESUSRHD"/>
</dbReference>
<proteinExistence type="inferred from homology"/>
<evidence type="ECO:0000313" key="19">
    <source>
        <dbReference type="Proteomes" id="UP000243515"/>
    </source>
</evidence>
<dbReference type="EMBL" id="NPHW01002572">
    <property type="protein sequence ID" value="OXV11179.1"/>
    <property type="molecule type" value="Genomic_DNA"/>
</dbReference>
<keyword evidence="14" id="KW-0175">Coiled coil</keyword>
<evidence type="ECO:0000256" key="15">
    <source>
        <dbReference type="SAM" id="MobiDB-lite"/>
    </source>
</evidence>
<dbReference type="InterPro" id="IPR002229">
    <property type="entry name" value="RhesusRHD"/>
</dbReference>
<comment type="caution">
    <text evidence="18">The sequence shown here is derived from an EMBL/GenBank/DDBJ whole genome shotgun (WGS) entry which is preliminary data.</text>
</comment>
<evidence type="ECO:0000256" key="7">
    <source>
        <dbReference type="ARBA" id="ARBA00022737"/>
    </source>
</evidence>
<accession>A0A232M472</accession>
<keyword evidence="12" id="KW-0508">mRNA splicing</keyword>
<evidence type="ECO:0000256" key="13">
    <source>
        <dbReference type="PROSITE-ProRule" id="PRU00176"/>
    </source>
</evidence>
<dbReference type="FunFam" id="3.30.70.330:FF:000105">
    <property type="entry name" value="HIV Tat-specific factor 1 homolog"/>
    <property type="match status" value="1"/>
</dbReference>
<feature type="transmembrane region" description="Helical" evidence="16">
    <location>
        <begin position="343"/>
        <end position="366"/>
    </location>
</feature>
<dbReference type="GO" id="GO:0005684">
    <property type="term" value="C:U2-type spliceosomal complex"/>
    <property type="evidence" value="ECO:0007669"/>
    <property type="project" value="UniProtKB-ARBA"/>
</dbReference>
<sequence>MSESSNDFVVLTPYNGTTGTGGDPLTQNLNVFYNAGDIAWMIVATALVLLMIPGVGFFYSGLARRKSALSLIWLSVMSVGVISFQWFFWGFSLAFSHTAGKYIGNLDNIGFRNVLAAPSVGSSKIPDLLFAIYQGMFSAITVALAVGAVAERGRMLPCVVFMFVWSTIIYDPIACWTWNPSGWVSQLGGLDFAGGTPVHISSGSAALAYSLMLGKRRGHGTHELNYRPHDVTHVVIGTVFLWVGWFGFNAGSALSANLRAVMAAVVTNLAASTGGVTWCLLDYRLEKKWSTVGFCSGVIAGLVAITPGSGFVPAWSAIVFGVVGAAACNYGTKLKYLLGIDDALDIFAVHAIGGLVGNLLTGLFAADYIAHLDGYTVIPGGWINRNYIQLAYQLSDSVTGFAYSFVGSCIILFVMNFIPGLSLRSTEDDEIMGIDDAEIGEFAYDYVEITRDVVSGTDGFALSGFSKPSDVSSTIDRAEPVEFKQSIPVTVTVGMALRNPDDVATSSLERANFPQDPTEFDSDPRISFSKLDNTFILETDDGQEFEFDNTLKRWIPTVDDALLEQQREAYKVQGVDDHEVATKQQLKKKRKQPALGDENVQKPKKSRVNTAVYVTSIPLDATANEIRDVFCKCGVIAEEIDSGRPRIKMYTDANGTFKGEALIVYFRPESVNLAIQMLDESDFRLGVRGPFGSMRVQSADYSFKSQQEAPAKTNLRDKKKILKKTQKLNSKLADWDDGEPSGLPDSGSRWDKVIVLKHMFTLKEIGEDPAAILDIKDDIREECSKFGDVTNVVLFDEEPDGVVTVRFSEPDAARQCVQLMDGRFFAGTRVEAYIADGSERFRKANERLAALESDDEEEESKRLDEFGSWLESESIIKDTSK</sequence>
<comment type="similarity">
    <text evidence="2">Belongs to the ammonia transporter channel (TC 1.A.11.2) family.</text>
</comment>
<dbReference type="Gene3D" id="1.10.3430.10">
    <property type="entry name" value="Ammonium transporter AmtB like domains"/>
    <property type="match status" value="1"/>
</dbReference>
<feature type="transmembrane region" description="Helical" evidence="16">
    <location>
        <begin position="128"/>
        <end position="149"/>
    </location>
</feature>
<feature type="region of interest" description="Disordered" evidence="15">
    <location>
        <begin position="584"/>
        <end position="603"/>
    </location>
</feature>
<feature type="transmembrane region" description="Helical" evidence="16">
    <location>
        <begin position="231"/>
        <end position="248"/>
    </location>
</feature>
<evidence type="ECO:0000256" key="9">
    <source>
        <dbReference type="ARBA" id="ARBA00022989"/>
    </source>
</evidence>
<dbReference type="InterPro" id="IPR012677">
    <property type="entry name" value="Nucleotide-bd_a/b_plait_sf"/>
</dbReference>
<feature type="transmembrane region" description="Helical" evidence="16">
    <location>
        <begin position="260"/>
        <end position="281"/>
    </location>
</feature>
<dbReference type="FunFam" id="3.30.70.330:FF:000722">
    <property type="entry name" value="Nuclear mRNA splicing factor-associated protein, putative"/>
    <property type="match status" value="1"/>
</dbReference>